<dbReference type="GO" id="GO:0017157">
    <property type="term" value="P:regulation of exocytosis"/>
    <property type="evidence" value="ECO:0007669"/>
    <property type="project" value="TreeGrafter"/>
</dbReference>
<evidence type="ECO:0000256" key="4">
    <source>
        <dbReference type="ARBA" id="ARBA00018320"/>
    </source>
</evidence>
<dbReference type="InterPro" id="IPR001251">
    <property type="entry name" value="CRAL-TRIO_dom"/>
</dbReference>
<keyword evidence="11" id="KW-0408">Iron</keyword>
<evidence type="ECO:0000313" key="20">
    <source>
        <dbReference type="EMBL" id="EGV62254.1"/>
    </source>
</evidence>
<dbReference type="GO" id="GO:0005829">
    <property type="term" value="C:cytosol"/>
    <property type="evidence" value="ECO:0007669"/>
    <property type="project" value="TreeGrafter"/>
</dbReference>
<dbReference type="PROSITE" id="PS50191">
    <property type="entry name" value="CRAL_TRIO"/>
    <property type="match status" value="1"/>
</dbReference>
<keyword evidence="5 16" id="KW-0813">Transport</keyword>
<evidence type="ECO:0000256" key="17">
    <source>
        <dbReference type="SAM" id="MobiDB-lite"/>
    </source>
</evidence>
<keyword evidence="8" id="KW-0479">Metal-binding</keyword>
<dbReference type="Gene3D" id="3.40.525.10">
    <property type="entry name" value="CRAL-TRIO lipid binding domain"/>
    <property type="match status" value="1"/>
</dbReference>
<dbReference type="HOGENOM" id="CLU_045138_0_1_1"/>
<dbReference type="Pfam" id="PF00650">
    <property type="entry name" value="CRAL_TRIO"/>
    <property type="match status" value="1"/>
</dbReference>
<feature type="compositionally biased region" description="Low complexity" evidence="17">
    <location>
        <begin position="22"/>
        <end position="33"/>
    </location>
</feature>
<dbReference type="GO" id="GO:0008526">
    <property type="term" value="F:phosphatidylinositol transfer activity"/>
    <property type="evidence" value="ECO:0007669"/>
    <property type="project" value="UniProtKB-UniRule"/>
</dbReference>
<dbReference type="GO" id="GO:0043001">
    <property type="term" value="P:Golgi to plasma membrane protein transport"/>
    <property type="evidence" value="ECO:0007669"/>
    <property type="project" value="TreeGrafter"/>
</dbReference>
<keyword evidence="18" id="KW-1133">Transmembrane helix</keyword>
<dbReference type="GO" id="GO:0005789">
    <property type="term" value="C:endoplasmic reticulum membrane"/>
    <property type="evidence" value="ECO:0007669"/>
    <property type="project" value="UniProtKB-SubCell"/>
</dbReference>
<dbReference type="EMBL" id="GL996527">
    <property type="protein sequence ID" value="EGV62254.1"/>
    <property type="molecule type" value="Genomic_DNA"/>
</dbReference>
<proteinExistence type="inferred from homology"/>
<keyword evidence="13 16" id="KW-0472">Membrane</keyword>
<dbReference type="InterPro" id="IPR036865">
    <property type="entry name" value="CRAL-TRIO_dom_sf"/>
</dbReference>
<dbReference type="InterPro" id="IPR036273">
    <property type="entry name" value="CRAL/TRIO_N_dom_sf"/>
</dbReference>
<evidence type="ECO:0000256" key="8">
    <source>
        <dbReference type="ARBA" id="ARBA00022723"/>
    </source>
</evidence>
<evidence type="ECO:0000256" key="16">
    <source>
        <dbReference type="RuleBase" id="RU367059"/>
    </source>
</evidence>
<dbReference type="PANTHER" id="PTHR47669:SF1">
    <property type="entry name" value="PHOSPHATIDYLINOSITOL TRANSFER PROTEIN SFH5"/>
    <property type="match status" value="1"/>
</dbReference>
<feature type="region of interest" description="Disordered" evidence="17">
    <location>
        <begin position="1"/>
        <end position="40"/>
    </location>
</feature>
<dbReference type="InterPro" id="IPR042938">
    <property type="entry name" value="Sfh5"/>
</dbReference>
<comment type="subcellular location">
    <subcellularLocation>
        <location evidence="16">Cytoplasm</location>
    </subcellularLocation>
    <subcellularLocation>
        <location evidence="2 16">Endoplasmic reticulum membrane</location>
        <topology evidence="2 16">Peripheral membrane protein</topology>
    </subcellularLocation>
    <subcellularLocation>
        <location evidence="16">Microsome membrane</location>
        <topology evidence="16">Peripheral membrane protein</topology>
    </subcellularLocation>
</comment>
<evidence type="ECO:0000256" key="14">
    <source>
        <dbReference type="ARBA" id="ARBA00024146"/>
    </source>
</evidence>
<keyword evidence="7" id="KW-0349">Heme</keyword>
<evidence type="ECO:0000256" key="18">
    <source>
        <dbReference type="SAM" id="Phobius"/>
    </source>
</evidence>
<evidence type="ECO:0000256" key="10">
    <source>
        <dbReference type="ARBA" id="ARBA00022848"/>
    </source>
</evidence>
<gene>
    <name evidence="20" type="ORF">CANTEDRAFT_115715</name>
</gene>
<protein>
    <recommendedName>
        <fullName evidence="4 16">Phosphatidylinositol transfer protein SFH5</fullName>
        <shortName evidence="16">PITP SFH5</shortName>
    </recommendedName>
</protein>
<keyword evidence="6 16" id="KW-0963">Cytoplasm</keyword>
<evidence type="ECO:0000256" key="13">
    <source>
        <dbReference type="ARBA" id="ARBA00023136"/>
    </source>
</evidence>
<keyword evidence="12 16" id="KW-0445">Lipid transport</keyword>
<keyword evidence="10 16" id="KW-0492">Microsome</keyword>
<accession>G3B7E4</accession>
<dbReference type="Proteomes" id="UP000000707">
    <property type="component" value="Unassembled WGS sequence"/>
</dbReference>
<evidence type="ECO:0000259" key="19">
    <source>
        <dbReference type="PROSITE" id="PS50191"/>
    </source>
</evidence>
<comment type="function">
    <text evidence="15">Non-classical phosphatidylinositol (PtdIns) transfer protein (PITP), which exhibits PtdIns-binding/transfer activity in the absence of detectable PtdCho-binding/transfer activity. Regulates PtdIns(4,5)P2 homeostasis at the plasma membrane. Heme-binding protein that may play a role in organic oxidant-induced stress responses.</text>
</comment>
<evidence type="ECO:0000256" key="5">
    <source>
        <dbReference type="ARBA" id="ARBA00022448"/>
    </source>
</evidence>
<comment type="cofactor">
    <cofactor evidence="1">
        <name>heme b</name>
        <dbReference type="ChEBI" id="CHEBI:60344"/>
    </cofactor>
</comment>
<dbReference type="CDD" id="cd00170">
    <property type="entry name" value="SEC14"/>
    <property type="match status" value="1"/>
</dbReference>
<feature type="transmembrane region" description="Helical" evidence="18">
    <location>
        <begin position="262"/>
        <end position="283"/>
    </location>
</feature>
<dbReference type="SUPFAM" id="SSF46938">
    <property type="entry name" value="CRAL/TRIO N-terminal domain"/>
    <property type="match status" value="1"/>
</dbReference>
<evidence type="ECO:0000256" key="9">
    <source>
        <dbReference type="ARBA" id="ARBA00022824"/>
    </source>
</evidence>
<keyword evidence="18" id="KW-0812">Transmembrane</keyword>
<dbReference type="GO" id="GO:0005886">
    <property type="term" value="C:plasma membrane"/>
    <property type="evidence" value="ECO:0007669"/>
    <property type="project" value="TreeGrafter"/>
</dbReference>
<evidence type="ECO:0000256" key="3">
    <source>
        <dbReference type="ARBA" id="ARBA00006667"/>
    </source>
</evidence>
<dbReference type="AlphaFoldDB" id="G3B7E4"/>
<evidence type="ECO:0000256" key="12">
    <source>
        <dbReference type="ARBA" id="ARBA00023055"/>
    </source>
</evidence>
<comment type="similarity">
    <text evidence="3 16">Belongs to the SFH5 family.</text>
</comment>
<keyword evidence="21" id="KW-1185">Reference proteome</keyword>
<dbReference type="GO" id="GO:0046872">
    <property type="term" value="F:metal ion binding"/>
    <property type="evidence" value="ECO:0007669"/>
    <property type="project" value="UniProtKB-KW"/>
</dbReference>
<evidence type="ECO:0000256" key="15">
    <source>
        <dbReference type="ARBA" id="ARBA00024180"/>
    </source>
</evidence>
<dbReference type="GeneID" id="18247981"/>
<dbReference type="STRING" id="590646.G3B7E4"/>
<evidence type="ECO:0000256" key="2">
    <source>
        <dbReference type="ARBA" id="ARBA00004406"/>
    </source>
</evidence>
<dbReference type="SUPFAM" id="SSF52087">
    <property type="entry name" value="CRAL/TRIO domain"/>
    <property type="match status" value="1"/>
</dbReference>
<dbReference type="SMART" id="SM00516">
    <property type="entry name" value="SEC14"/>
    <property type="match status" value="1"/>
</dbReference>
<dbReference type="eggNOG" id="KOG1471">
    <property type="taxonomic scope" value="Eukaryota"/>
</dbReference>
<organism evidence="21">
    <name type="scientific">Candida tenuis (strain ATCC 10573 / BCRC 21748 / CBS 615 / JCM 9827 / NBRC 10315 / NRRL Y-1498 / VKM Y-70)</name>
    <name type="common">Yeast</name>
    <name type="synonym">Yamadazyma tenuis</name>
    <dbReference type="NCBI Taxonomy" id="590646"/>
    <lineage>
        <taxon>Eukaryota</taxon>
        <taxon>Fungi</taxon>
        <taxon>Dikarya</taxon>
        <taxon>Ascomycota</taxon>
        <taxon>Saccharomycotina</taxon>
        <taxon>Pichiomycetes</taxon>
        <taxon>Debaryomycetaceae</taxon>
        <taxon>Yamadazyma</taxon>
    </lineage>
</organism>
<evidence type="ECO:0000256" key="7">
    <source>
        <dbReference type="ARBA" id="ARBA00022617"/>
    </source>
</evidence>
<name>G3B7E4_CANTC</name>
<comment type="catalytic activity">
    <reaction evidence="14">
        <text>a 1,2-diacyl-sn-glycero-3-phospho-(1D-myo-inositol)(in) = a 1,2-diacyl-sn-glycero-3-phospho-(1D-myo-inositol)(out)</text>
        <dbReference type="Rhea" id="RHEA:38691"/>
        <dbReference type="ChEBI" id="CHEBI:57880"/>
    </reaction>
    <physiologicalReaction direction="left-to-right" evidence="14">
        <dbReference type="Rhea" id="RHEA:38692"/>
    </physiologicalReaction>
</comment>
<evidence type="ECO:0000313" key="21">
    <source>
        <dbReference type="Proteomes" id="UP000000707"/>
    </source>
</evidence>
<sequence>MSTVQSTSPIPDPTTENVPDPSTVKSTKNTVSSEVNEKAEPSASLVQAVKITKDQEAKLQTLIQSIPKILDQLDDKEYDEIFGYRINVAGEEYVNETIRNEILLKFLIANEYDVSITITKLVKTLNWRHTFKPLSAAYNEKFDAQLNKLGVVTYLPREKLDNFKVATWNLYGNVKDPKALFEHFGGSDSKLPGSTFLRWRVGLMEDSLSFVDFTDAANHKIAQIHDYNNVSMFRMDKKMKETTKEIIHIFGDNYPELLSTKFFLNVPSIMSWVFGFFTTIGVISKQTLQKFRPLNHGNLTEWFTEPLPSAYNGGNSSKIGSIFDLDVAKQAQIPTYAKVILEKINKENIEDLTNDVE</sequence>
<dbReference type="PANTHER" id="PTHR47669">
    <property type="entry name" value="PHOSPHATIDYLINOSITOL TRANSFER PROTEIN SFH5"/>
    <property type="match status" value="1"/>
</dbReference>
<evidence type="ECO:0000256" key="1">
    <source>
        <dbReference type="ARBA" id="ARBA00001970"/>
    </source>
</evidence>
<dbReference type="KEGG" id="cten:18247981"/>
<evidence type="ECO:0000256" key="11">
    <source>
        <dbReference type="ARBA" id="ARBA00023004"/>
    </source>
</evidence>
<feature type="domain" description="CRAL-TRIO" evidence="19">
    <location>
        <begin position="156"/>
        <end position="319"/>
    </location>
</feature>
<keyword evidence="9 16" id="KW-0256">Endoplasmic reticulum</keyword>
<dbReference type="OrthoDB" id="75724at2759"/>
<feature type="compositionally biased region" description="Polar residues" evidence="17">
    <location>
        <begin position="1"/>
        <end position="17"/>
    </location>
</feature>
<dbReference type="GO" id="GO:0032541">
    <property type="term" value="C:cortical endoplasmic reticulum"/>
    <property type="evidence" value="ECO:0007669"/>
    <property type="project" value="TreeGrafter"/>
</dbReference>
<reference evidence="20 21" key="1">
    <citation type="journal article" date="2011" name="Proc. Natl. Acad. Sci. U.S.A.">
        <title>Comparative genomics of xylose-fermenting fungi for enhanced biofuel production.</title>
        <authorList>
            <person name="Wohlbach D.J."/>
            <person name="Kuo A."/>
            <person name="Sato T.K."/>
            <person name="Potts K.M."/>
            <person name="Salamov A.A."/>
            <person name="LaButti K.M."/>
            <person name="Sun H."/>
            <person name="Clum A."/>
            <person name="Pangilinan J.L."/>
            <person name="Lindquist E.A."/>
            <person name="Lucas S."/>
            <person name="Lapidus A."/>
            <person name="Jin M."/>
            <person name="Gunawan C."/>
            <person name="Balan V."/>
            <person name="Dale B.E."/>
            <person name="Jeffries T.W."/>
            <person name="Zinkel R."/>
            <person name="Barry K.W."/>
            <person name="Grigoriev I.V."/>
            <person name="Gasch A.P."/>
        </authorList>
    </citation>
    <scope>NUCLEOTIDE SEQUENCE [LARGE SCALE GENOMIC DNA]</scope>
    <source>
        <strain evidence="21">ATCC 10573 / BCRC 21748 / CBS 615 / JCM 9827 / NBRC 10315 / NRRL Y-1498 / VKM Y-70</strain>
    </source>
</reference>
<evidence type="ECO:0000256" key="6">
    <source>
        <dbReference type="ARBA" id="ARBA00022490"/>
    </source>
</evidence>